<dbReference type="EC" id="2.1.1.85" evidence="3"/>
<keyword evidence="5" id="KW-0489">Methyltransferase</keyword>
<evidence type="ECO:0000256" key="2">
    <source>
        <dbReference type="ARBA" id="ARBA00004496"/>
    </source>
</evidence>
<dbReference type="VEuPathDB" id="ToxoDB:TGME49_312410"/>
<evidence type="ECO:0000256" key="9">
    <source>
        <dbReference type="ARBA" id="ARBA00038126"/>
    </source>
</evidence>
<dbReference type="EMBL" id="CM002046">
    <property type="protein sequence ID" value="EPT26014.1"/>
    <property type="molecule type" value="Genomic_DNA"/>
</dbReference>
<dbReference type="Pfam" id="PF10294">
    <property type="entry name" value="Methyltransf_16"/>
    <property type="match status" value="1"/>
</dbReference>
<dbReference type="AlphaFoldDB" id="A0A125YV97"/>
<accession>A0A125YV97</accession>
<evidence type="ECO:0000256" key="8">
    <source>
        <dbReference type="ARBA" id="ARBA00023242"/>
    </source>
</evidence>
<dbReference type="KEGG" id="tgo:TGME49_312410"/>
<dbReference type="Proteomes" id="UP000001529">
    <property type="component" value="Chromosome XI"/>
</dbReference>
<sequence>MTALSSSCPLDSASCSGTVVTYIVPTDGPVRRICRSSSSSSSSASSSSASSSASSSFCSSTNPAEGSSALDFRKRSLEEEGEKGASQAGWKVKTFRGSVGASDGSDASLDAGAGGSIKQVTEGKYEGGLALWECTWDLVRFLLKLRRSDLQDAHVLDLGCGHGLAGLLMIQRGAGAVVFQDLNEEVLLSVTAPTVALNMETADEVSMKTMHAAKHHKMRLCRRGPDRHADAPSVSAGCPAVSSLRLPENCLLLPASWEAFPSLCCSCSCSCSEADPLASASNAFPSPCALASAPSPSPEGGFRQNRSEAQFDWILASECIYRPKLFETLRQLFKTRLKRGSGKAVVAGKRYYFGLGGGTLPFLHFLRKAESEERERRRAAKGMKECQERQQGTESVTSSEGSTQTDVCMEDRTYQDSDGGTDDELEVSVALAIEDKTSNVRDILLIEKKNRNTGSS</sequence>
<dbReference type="PANTHER" id="PTHR14614:SF39">
    <property type="entry name" value="HISTIDINE PROTEIN METHYLTRANSFERASE 1 HOMOLOG"/>
    <property type="match status" value="1"/>
</dbReference>
<dbReference type="GO" id="GO:0005737">
    <property type="term" value="C:cytoplasm"/>
    <property type="evidence" value="ECO:0007669"/>
    <property type="project" value="UniProtKB-SubCell"/>
</dbReference>
<keyword evidence="8" id="KW-0539">Nucleus</keyword>
<reference evidence="11" key="1">
    <citation type="submission" date="2013-04" db="EMBL/GenBank/DDBJ databases">
        <authorList>
            <person name="Sibley D."/>
            <person name="Venepally P."/>
            <person name="Karamycheva S."/>
            <person name="Hadjithomas M."/>
            <person name="Khan A."/>
            <person name="Brunk B."/>
            <person name="Roos D."/>
            <person name="Caler E."/>
            <person name="Lorenzi H."/>
        </authorList>
    </citation>
    <scope>NUCLEOTIDE SEQUENCE [LARGE SCALE GENOMIC DNA]</scope>
    <source>
        <strain evidence="11">ME49</strain>
    </source>
</reference>
<dbReference type="GO" id="GO:0005634">
    <property type="term" value="C:nucleus"/>
    <property type="evidence" value="ECO:0007669"/>
    <property type="project" value="UniProtKB-SubCell"/>
</dbReference>
<evidence type="ECO:0000256" key="1">
    <source>
        <dbReference type="ARBA" id="ARBA00004123"/>
    </source>
</evidence>
<feature type="region of interest" description="Disordered" evidence="10">
    <location>
        <begin position="34"/>
        <end position="67"/>
    </location>
</feature>
<comment type="subcellular location">
    <subcellularLocation>
        <location evidence="2">Cytoplasm</location>
    </subcellularLocation>
    <subcellularLocation>
        <location evidence="1">Nucleus</location>
    </subcellularLocation>
</comment>
<feature type="compositionally biased region" description="Low complexity" evidence="10">
    <location>
        <begin position="392"/>
        <end position="405"/>
    </location>
</feature>
<dbReference type="PhylomeDB" id="A0A125YV97"/>
<feature type="compositionally biased region" description="Basic and acidic residues" evidence="10">
    <location>
        <begin position="374"/>
        <end position="388"/>
    </location>
</feature>
<proteinExistence type="inferred from homology"/>
<dbReference type="EMBL" id="KE138837">
    <property type="protein sequence ID" value="EPT26014.1"/>
    <property type="molecule type" value="Genomic_DNA"/>
</dbReference>
<comment type="similarity">
    <text evidence="9">Belongs to the methyltransferase superfamily. METTL18 family.</text>
</comment>
<dbReference type="InterPro" id="IPR019410">
    <property type="entry name" value="Methyltransf_16"/>
</dbReference>
<organism evidence="11 12">
    <name type="scientific">Toxoplasma gondii (strain ATCC 50611 / Me49)</name>
    <dbReference type="NCBI Taxonomy" id="508771"/>
    <lineage>
        <taxon>Eukaryota</taxon>
        <taxon>Sar</taxon>
        <taxon>Alveolata</taxon>
        <taxon>Apicomplexa</taxon>
        <taxon>Conoidasida</taxon>
        <taxon>Coccidia</taxon>
        <taxon>Eucoccidiorida</taxon>
        <taxon>Eimeriorina</taxon>
        <taxon>Sarcocystidae</taxon>
        <taxon>Toxoplasma</taxon>
    </lineage>
</organism>
<dbReference type="PANTHER" id="PTHR14614">
    <property type="entry name" value="HEPATOCELLULAR CARCINOMA-ASSOCIATED ANTIGEN"/>
    <property type="match status" value="1"/>
</dbReference>
<dbReference type="GO" id="GO:0032259">
    <property type="term" value="P:methylation"/>
    <property type="evidence" value="ECO:0007669"/>
    <property type="project" value="UniProtKB-KW"/>
</dbReference>
<evidence type="ECO:0000256" key="6">
    <source>
        <dbReference type="ARBA" id="ARBA00022679"/>
    </source>
</evidence>
<evidence type="ECO:0000256" key="5">
    <source>
        <dbReference type="ARBA" id="ARBA00022603"/>
    </source>
</evidence>
<evidence type="ECO:0000256" key="4">
    <source>
        <dbReference type="ARBA" id="ARBA00022490"/>
    </source>
</evidence>
<gene>
    <name evidence="11" type="ORF">TGME49_312410</name>
</gene>
<evidence type="ECO:0000313" key="12">
    <source>
        <dbReference type="Proteomes" id="UP000001529"/>
    </source>
</evidence>
<protein>
    <recommendedName>
        <fullName evidence="3">protein-histidine N-methyltransferase</fullName>
        <ecNumber evidence="3">2.1.1.85</ecNumber>
    </recommendedName>
</protein>
<dbReference type="Gene3D" id="3.40.50.150">
    <property type="entry name" value="Vaccinia Virus protein VP39"/>
    <property type="match status" value="1"/>
</dbReference>
<dbReference type="RefSeq" id="XP_002364463.1">
    <property type="nucleotide sequence ID" value="XM_002364422.2"/>
</dbReference>
<dbReference type="OrthoDB" id="1723750at2759"/>
<keyword evidence="6" id="KW-0808">Transferase</keyword>
<dbReference type="GO" id="GO:0018064">
    <property type="term" value="F:protein-L-histidine N-tele-methyltransferase activity"/>
    <property type="evidence" value="ECO:0007669"/>
    <property type="project" value="UniProtKB-EC"/>
</dbReference>
<dbReference type="InterPro" id="IPR029063">
    <property type="entry name" value="SAM-dependent_MTases_sf"/>
</dbReference>
<evidence type="ECO:0000256" key="7">
    <source>
        <dbReference type="ARBA" id="ARBA00022691"/>
    </source>
</evidence>
<dbReference type="GeneID" id="7895764"/>
<evidence type="ECO:0000256" key="10">
    <source>
        <dbReference type="SAM" id="MobiDB-lite"/>
    </source>
</evidence>
<name>A0A125YV97_TOXGM</name>
<feature type="region of interest" description="Disordered" evidence="10">
    <location>
        <begin position="374"/>
        <end position="422"/>
    </location>
</feature>
<dbReference type="SUPFAM" id="SSF53335">
    <property type="entry name" value="S-adenosyl-L-methionine-dependent methyltransferases"/>
    <property type="match status" value="1"/>
</dbReference>
<feature type="compositionally biased region" description="Low complexity" evidence="10">
    <location>
        <begin position="36"/>
        <end position="60"/>
    </location>
</feature>
<evidence type="ECO:0000313" key="11">
    <source>
        <dbReference type="EMBL" id="EPT26014.1"/>
    </source>
</evidence>
<evidence type="ECO:0000256" key="3">
    <source>
        <dbReference type="ARBA" id="ARBA00012533"/>
    </source>
</evidence>
<keyword evidence="7" id="KW-0949">S-adenosyl-L-methionine</keyword>
<keyword evidence="4" id="KW-0963">Cytoplasm</keyword>
<keyword evidence="12" id="KW-1185">Reference proteome</keyword>